<dbReference type="Gene3D" id="3.80.10.10">
    <property type="entry name" value="Ribonuclease Inhibitor"/>
    <property type="match status" value="2"/>
</dbReference>
<dbReference type="GO" id="GO:0043531">
    <property type="term" value="F:ADP binding"/>
    <property type="evidence" value="ECO:0007669"/>
    <property type="project" value="InterPro"/>
</dbReference>
<dbReference type="PANTHER" id="PTHR36766:SF38">
    <property type="entry name" value="DISEASE RESISTANCE PROTEIN RGA3"/>
    <property type="match status" value="1"/>
</dbReference>
<evidence type="ECO:0000256" key="2">
    <source>
        <dbReference type="ARBA" id="ARBA00022737"/>
    </source>
</evidence>
<dbReference type="SUPFAM" id="SSF52058">
    <property type="entry name" value="L domain-like"/>
    <property type="match status" value="1"/>
</dbReference>
<evidence type="ECO:0000256" key="3">
    <source>
        <dbReference type="ARBA" id="ARBA00022741"/>
    </source>
</evidence>
<dbReference type="InterPro" id="IPR041118">
    <property type="entry name" value="Rx_N"/>
</dbReference>
<organism evidence="10 11">
    <name type="scientific">Linum tenue</name>
    <dbReference type="NCBI Taxonomy" id="586396"/>
    <lineage>
        <taxon>Eukaryota</taxon>
        <taxon>Viridiplantae</taxon>
        <taxon>Streptophyta</taxon>
        <taxon>Embryophyta</taxon>
        <taxon>Tracheophyta</taxon>
        <taxon>Spermatophyta</taxon>
        <taxon>Magnoliopsida</taxon>
        <taxon>eudicotyledons</taxon>
        <taxon>Gunneridae</taxon>
        <taxon>Pentapetalae</taxon>
        <taxon>rosids</taxon>
        <taxon>fabids</taxon>
        <taxon>Malpighiales</taxon>
        <taxon>Linaceae</taxon>
        <taxon>Linum</taxon>
    </lineage>
</organism>
<gene>
    <name evidence="10" type="ORF">LITE_LOCUS21934</name>
</gene>
<evidence type="ECO:0000256" key="4">
    <source>
        <dbReference type="ARBA" id="ARBA00022821"/>
    </source>
</evidence>
<evidence type="ECO:0000259" key="6">
    <source>
        <dbReference type="Pfam" id="PF00931"/>
    </source>
</evidence>
<name>A0AAV0L3F3_9ROSI</name>
<dbReference type="InterPro" id="IPR056789">
    <property type="entry name" value="LRR_R13L1-DRL21"/>
</dbReference>
<dbReference type="InterPro" id="IPR058922">
    <property type="entry name" value="WHD_DRP"/>
</dbReference>
<dbReference type="GO" id="GO:0006952">
    <property type="term" value="P:defense response"/>
    <property type="evidence" value="ECO:0007669"/>
    <property type="project" value="UniProtKB-KW"/>
</dbReference>
<evidence type="ECO:0000259" key="8">
    <source>
        <dbReference type="Pfam" id="PF23559"/>
    </source>
</evidence>
<dbReference type="PANTHER" id="PTHR36766">
    <property type="entry name" value="PLANT BROAD-SPECTRUM MILDEW RESISTANCE PROTEIN RPW8"/>
    <property type="match status" value="1"/>
</dbReference>
<evidence type="ECO:0000256" key="5">
    <source>
        <dbReference type="ARBA" id="ARBA00022840"/>
    </source>
</evidence>
<feature type="domain" description="Disease resistance N-terminal" evidence="7">
    <location>
        <begin position="9"/>
        <end position="97"/>
    </location>
</feature>
<dbReference type="InterPro" id="IPR036388">
    <property type="entry name" value="WH-like_DNA-bd_sf"/>
</dbReference>
<dbReference type="InterPro" id="IPR002182">
    <property type="entry name" value="NB-ARC"/>
</dbReference>
<accession>A0AAV0L3F3</accession>
<evidence type="ECO:0000259" key="7">
    <source>
        <dbReference type="Pfam" id="PF18052"/>
    </source>
</evidence>
<dbReference type="InterPro" id="IPR042197">
    <property type="entry name" value="Apaf_helical"/>
</dbReference>
<dbReference type="Gene3D" id="1.20.5.4130">
    <property type="match status" value="1"/>
</dbReference>
<sequence length="1022" mass="115183">MASIVLSPIVTQIVEKLSDLALHHISLFCTLQTELQNLKVTVSAIHAVLLDAEEQQFHNRQVKDWLEKLSEVMYDVDDLLDDFATEAALKKLAAAAAEDDYVERRKTTCWSTTVCSSSKQLMYGYRMAREIRAIREKLELLSKDKDNFHLEVRVDDDLASLPFRETDSCPPTIVVGRKDDHSKIVELLLDFESGDNISVVPIVGIGGLGKTTLAQLAFDDERMIESFEIKVWVYVSQNFDIKAILAKMLESINRKSQPADLALDVLKVLFQDKIRGKRFLFVLDDVWEENEGSWEALGKYLTVGAPGSKVLVTTRSRLVAEVSSKILKPATSTSLVALPYFLEGLELDEAWNLMVKKAGVVPQSSNVESIAREILGKCCGVPLAVNMVAGLLSSTDPETEWPLFLQKELWTISEGENPIMSALRLSFNHLPAHVKRCFAYCKLFPKGHVFDVQRLVQFWRAQGYIESADRGLELNMGLRYFKTLWWRSFFQEVEMDALGNLQICRMHDLMHELAASVTGTKIFKRPKSAILEHASLGTRHLAVVRHYGDVVGEVHSGCDGTADASKVRTLISDDVSFVREEFERVLNNFIRLRVLILYVRGLDSGSSSKLLDSVSGLKHLRFLRLNFDGMAKLPDPITNLVNLQVLDLSWCRLLKELPRDIKKMVNLMHLYLYPLGVKLTHMPKGIGELTSLQTLPVFVVSKKKKKSRGNDNKMEEEVGGLDELKALNALRGELTIKNLVKAESVGYGVHVLKEKPFLQSLVLDWEYNNSDDDNDGDYASTIDEEILEALCPHPNLKKLMILNYGGAKLANWLSTITNLVELSLEDCRECEYLPPLHQLPSLRELVIDACPNLKGLWIDNGNGVMVEEDWPSFPCLRRLEVVDCPNLTRMPLFPTVETRLELRKTGSQSLLRTMNMKTTTMASSPPLSKLTSLQLVEMDDLETLPEEGLSNLTSLQVLEIVKCSRLASLSAVRNLHSLQKLDILECPQLNDRCRKGKGEDWPNISHVPEIMLDGRAFKWGLE</sequence>
<feature type="domain" description="NB-ARC" evidence="6">
    <location>
        <begin position="182"/>
        <end position="358"/>
    </location>
</feature>
<dbReference type="Pfam" id="PF18052">
    <property type="entry name" value="Rx_N"/>
    <property type="match status" value="1"/>
</dbReference>
<keyword evidence="2" id="KW-0677">Repeat</keyword>
<evidence type="ECO:0008006" key="12">
    <source>
        <dbReference type="Google" id="ProtNLM"/>
    </source>
</evidence>
<dbReference type="Gene3D" id="3.40.50.300">
    <property type="entry name" value="P-loop containing nucleotide triphosphate hydrolases"/>
    <property type="match status" value="1"/>
</dbReference>
<dbReference type="SUPFAM" id="SSF52540">
    <property type="entry name" value="P-loop containing nucleoside triphosphate hydrolases"/>
    <property type="match status" value="1"/>
</dbReference>
<reference evidence="10" key="1">
    <citation type="submission" date="2022-08" db="EMBL/GenBank/DDBJ databases">
        <authorList>
            <person name="Gutierrez-Valencia J."/>
        </authorList>
    </citation>
    <scope>NUCLEOTIDE SEQUENCE</scope>
</reference>
<dbReference type="EMBL" id="CAMGYJ010000006">
    <property type="protein sequence ID" value="CAI0428982.1"/>
    <property type="molecule type" value="Genomic_DNA"/>
</dbReference>
<dbReference type="FunFam" id="1.10.10.10:FF:000322">
    <property type="entry name" value="Probable disease resistance protein At1g63360"/>
    <property type="match status" value="1"/>
</dbReference>
<dbReference type="Proteomes" id="UP001154282">
    <property type="component" value="Unassembled WGS sequence"/>
</dbReference>
<feature type="domain" description="Disease resistance protein winged helix" evidence="8">
    <location>
        <begin position="443"/>
        <end position="514"/>
    </location>
</feature>
<evidence type="ECO:0000259" key="9">
    <source>
        <dbReference type="Pfam" id="PF25019"/>
    </source>
</evidence>
<keyword evidence="3" id="KW-0547">Nucleotide-binding</keyword>
<proteinExistence type="predicted"/>
<dbReference type="Pfam" id="PF23559">
    <property type="entry name" value="WHD_DRP"/>
    <property type="match status" value="1"/>
</dbReference>
<keyword evidence="5" id="KW-0067">ATP-binding</keyword>
<dbReference type="InterPro" id="IPR032675">
    <property type="entry name" value="LRR_dom_sf"/>
</dbReference>
<evidence type="ECO:0000313" key="11">
    <source>
        <dbReference type="Proteomes" id="UP001154282"/>
    </source>
</evidence>
<dbReference type="PRINTS" id="PR00364">
    <property type="entry name" value="DISEASERSIST"/>
</dbReference>
<keyword evidence="11" id="KW-1185">Reference proteome</keyword>
<dbReference type="AlphaFoldDB" id="A0AAV0L3F3"/>
<keyword evidence="1" id="KW-0433">Leucine-rich repeat</keyword>
<evidence type="ECO:0000313" key="10">
    <source>
        <dbReference type="EMBL" id="CAI0428982.1"/>
    </source>
</evidence>
<dbReference type="GO" id="GO:0005524">
    <property type="term" value="F:ATP binding"/>
    <property type="evidence" value="ECO:0007669"/>
    <property type="project" value="UniProtKB-KW"/>
</dbReference>
<evidence type="ECO:0000256" key="1">
    <source>
        <dbReference type="ARBA" id="ARBA00022614"/>
    </source>
</evidence>
<dbReference type="GO" id="GO:0051707">
    <property type="term" value="P:response to other organism"/>
    <property type="evidence" value="ECO:0007669"/>
    <property type="project" value="UniProtKB-ARBA"/>
</dbReference>
<dbReference type="InterPro" id="IPR027417">
    <property type="entry name" value="P-loop_NTPase"/>
</dbReference>
<dbReference type="Gene3D" id="1.10.8.430">
    <property type="entry name" value="Helical domain of apoptotic protease-activating factors"/>
    <property type="match status" value="1"/>
</dbReference>
<keyword evidence="4" id="KW-0611">Plant defense</keyword>
<protein>
    <recommendedName>
        <fullName evidence="12">Disease resistance protein RGA3</fullName>
    </recommendedName>
</protein>
<feature type="domain" description="R13L1/DRL21-like LRR repeat region" evidence="9">
    <location>
        <begin position="721"/>
        <end position="850"/>
    </location>
</feature>
<comment type="caution">
    <text evidence="10">The sequence shown here is derived from an EMBL/GenBank/DDBJ whole genome shotgun (WGS) entry which is preliminary data.</text>
</comment>
<dbReference type="Pfam" id="PF25019">
    <property type="entry name" value="LRR_R13L1-DRL21"/>
    <property type="match status" value="1"/>
</dbReference>
<dbReference type="Gene3D" id="1.10.10.10">
    <property type="entry name" value="Winged helix-like DNA-binding domain superfamily/Winged helix DNA-binding domain"/>
    <property type="match status" value="1"/>
</dbReference>
<dbReference type="Pfam" id="PF00931">
    <property type="entry name" value="NB-ARC"/>
    <property type="match status" value="1"/>
</dbReference>